<feature type="compositionally biased region" description="Low complexity" evidence="1">
    <location>
        <begin position="83"/>
        <end position="95"/>
    </location>
</feature>
<feature type="compositionally biased region" description="Basic and acidic residues" evidence="1">
    <location>
        <begin position="33"/>
        <end position="58"/>
    </location>
</feature>
<name>A0A5J6MG30_9PROT</name>
<dbReference type="AlphaFoldDB" id="A0A5J6MG30"/>
<reference evidence="2 3" key="1">
    <citation type="submission" date="2019-08" db="EMBL/GenBank/DDBJ databases">
        <title>Hyperibacter terrae gen. nov., sp. nov. and Hyperibacter viscosus sp. nov., two new members in the family Rhodospirillaceae isolated from the rhizosphere of Hypericum perforatum.</title>
        <authorList>
            <person name="Noviana Z."/>
        </authorList>
    </citation>
    <scope>NUCLEOTIDE SEQUENCE [LARGE SCALE GENOMIC DNA]</scope>
    <source>
        <strain evidence="2 3">R5913</strain>
    </source>
</reference>
<dbReference type="EMBL" id="CP042906">
    <property type="protein sequence ID" value="QEX16369.1"/>
    <property type="molecule type" value="Genomic_DNA"/>
</dbReference>
<dbReference type="KEGG" id="htq:FRZ44_16620"/>
<gene>
    <name evidence="2" type="ORF">FRZ44_16620</name>
</gene>
<evidence type="ECO:0000256" key="1">
    <source>
        <dbReference type="SAM" id="MobiDB-lite"/>
    </source>
</evidence>
<dbReference type="Proteomes" id="UP000326202">
    <property type="component" value="Chromosome"/>
</dbReference>
<proteinExistence type="predicted"/>
<evidence type="ECO:0000313" key="3">
    <source>
        <dbReference type="Proteomes" id="UP000326202"/>
    </source>
</evidence>
<evidence type="ECO:0000313" key="2">
    <source>
        <dbReference type="EMBL" id="QEX16369.1"/>
    </source>
</evidence>
<organism evidence="2 3">
    <name type="scientific">Hypericibacter terrae</name>
    <dbReference type="NCBI Taxonomy" id="2602015"/>
    <lineage>
        <taxon>Bacteria</taxon>
        <taxon>Pseudomonadati</taxon>
        <taxon>Pseudomonadota</taxon>
        <taxon>Alphaproteobacteria</taxon>
        <taxon>Rhodospirillales</taxon>
        <taxon>Dongiaceae</taxon>
        <taxon>Hypericibacter</taxon>
    </lineage>
</organism>
<sequence length="95" mass="10226">MQNAVQFLGIAVELLIRELEAGESRDMGNGLAVERHGNPKDGSGKRPGRTLRECREAGKISPAPGARNSAFPGAGTAKLPDFRPILGRLRPIPRR</sequence>
<protein>
    <submittedName>
        <fullName evidence="2">Uncharacterized protein</fullName>
    </submittedName>
</protein>
<accession>A0A5J6MG30</accession>
<keyword evidence="3" id="KW-1185">Reference proteome</keyword>
<feature type="region of interest" description="Disordered" evidence="1">
    <location>
        <begin position="29"/>
        <end position="95"/>
    </location>
</feature>